<organism evidence="1">
    <name type="scientific">marine sediment metagenome</name>
    <dbReference type="NCBI Taxonomy" id="412755"/>
    <lineage>
        <taxon>unclassified sequences</taxon>
        <taxon>metagenomes</taxon>
        <taxon>ecological metagenomes</taxon>
    </lineage>
</organism>
<accession>A0A0F9GIQ1</accession>
<reference evidence="1" key="1">
    <citation type="journal article" date="2015" name="Nature">
        <title>Complex archaea that bridge the gap between prokaryotes and eukaryotes.</title>
        <authorList>
            <person name="Spang A."/>
            <person name="Saw J.H."/>
            <person name="Jorgensen S.L."/>
            <person name="Zaremba-Niedzwiedzka K."/>
            <person name="Martijn J."/>
            <person name="Lind A.E."/>
            <person name="van Eijk R."/>
            <person name="Schleper C."/>
            <person name="Guy L."/>
            <person name="Ettema T.J."/>
        </authorList>
    </citation>
    <scope>NUCLEOTIDE SEQUENCE</scope>
</reference>
<protein>
    <submittedName>
        <fullName evidence="1">Uncharacterized protein</fullName>
    </submittedName>
</protein>
<gene>
    <name evidence="1" type="ORF">LCGC14_1905200</name>
</gene>
<comment type="caution">
    <text evidence="1">The sequence shown here is derived from an EMBL/GenBank/DDBJ whole genome shotgun (WGS) entry which is preliminary data.</text>
</comment>
<evidence type="ECO:0000313" key="1">
    <source>
        <dbReference type="EMBL" id="KKL90386.1"/>
    </source>
</evidence>
<dbReference type="AlphaFoldDB" id="A0A0F9GIQ1"/>
<dbReference type="EMBL" id="LAZR01020021">
    <property type="protein sequence ID" value="KKL90386.1"/>
    <property type="molecule type" value="Genomic_DNA"/>
</dbReference>
<proteinExistence type="predicted"/>
<name>A0A0F9GIQ1_9ZZZZ</name>
<sequence length="79" mass="9414">MSVEKQVIELPVEHVVDHVVVRLEPYQYQHGACKIRCSVMVDGEEHHWEYWLPRNELLSRYDLLMRRAVAELRKSLLGE</sequence>